<dbReference type="Gene3D" id="3.30.470.20">
    <property type="entry name" value="ATP-grasp fold, B domain"/>
    <property type="match status" value="1"/>
</dbReference>
<dbReference type="PANTHER" id="PTHR43472">
    <property type="entry name" value="PHOSPHORIBOSYLAMINE--GLYCINE LIGASE"/>
    <property type="match status" value="1"/>
</dbReference>
<proteinExistence type="inferred from homology"/>
<dbReference type="InterPro" id="IPR020560">
    <property type="entry name" value="PRibGlycinamide_synth_C-dom"/>
</dbReference>
<keyword evidence="5 12" id="KW-0436">Ligase</keyword>
<evidence type="ECO:0000256" key="5">
    <source>
        <dbReference type="ARBA" id="ARBA00022598"/>
    </source>
</evidence>
<dbReference type="InterPro" id="IPR020561">
    <property type="entry name" value="PRibGlycinamid_synth_ATP-grasp"/>
</dbReference>
<name>A0ABS2MSG1_9FIRM</name>
<evidence type="ECO:0000313" key="15">
    <source>
        <dbReference type="EMBL" id="MBM7562339.1"/>
    </source>
</evidence>
<dbReference type="InterPro" id="IPR037123">
    <property type="entry name" value="PRibGlycinamide_synth_C_sf"/>
</dbReference>
<comment type="pathway">
    <text evidence="3 12">Purine metabolism; IMP biosynthesis via de novo pathway; N(1)-(5-phospho-D-ribosyl)glycinamide from 5-phospho-alpha-D-ribose 1-diphosphate: step 2/2.</text>
</comment>
<dbReference type="InterPro" id="IPR020559">
    <property type="entry name" value="PRibGlycinamide_synth_CS"/>
</dbReference>
<dbReference type="SMART" id="SM01209">
    <property type="entry name" value="GARS_A"/>
    <property type="match status" value="1"/>
</dbReference>
<dbReference type="InterPro" id="IPR013815">
    <property type="entry name" value="ATP_grasp_subdomain_1"/>
</dbReference>
<dbReference type="Gene3D" id="3.30.1490.20">
    <property type="entry name" value="ATP-grasp fold, A domain"/>
    <property type="match status" value="1"/>
</dbReference>
<gene>
    <name evidence="12" type="primary">purD</name>
    <name evidence="15" type="ORF">JOC49_001883</name>
</gene>
<evidence type="ECO:0000256" key="9">
    <source>
        <dbReference type="ARBA" id="ARBA00038345"/>
    </source>
</evidence>
<dbReference type="InterPro" id="IPR011054">
    <property type="entry name" value="Rudment_hybrid_motif"/>
</dbReference>
<evidence type="ECO:0000313" key="16">
    <source>
        <dbReference type="Proteomes" id="UP000767854"/>
    </source>
</evidence>
<dbReference type="RefSeq" id="WP_204664668.1">
    <property type="nucleotide sequence ID" value="NZ_JAFBDT010000016.1"/>
</dbReference>
<comment type="caution">
    <text evidence="15">The sequence shown here is derived from an EMBL/GenBank/DDBJ whole genome shotgun (WGS) entry which is preliminary data.</text>
</comment>
<comment type="cofactor">
    <cofactor evidence="2">
        <name>Mg(2+)</name>
        <dbReference type="ChEBI" id="CHEBI:18420"/>
    </cofactor>
</comment>
<dbReference type="SUPFAM" id="SSF56059">
    <property type="entry name" value="Glutathione synthetase ATP-binding domain-like"/>
    <property type="match status" value="1"/>
</dbReference>
<dbReference type="Pfam" id="PF02844">
    <property type="entry name" value="GARS_N"/>
    <property type="match status" value="1"/>
</dbReference>
<evidence type="ECO:0000256" key="1">
    <source>
        <dbReference type="ARBA" id="ARBA00001936"/>
    </source>
</evidence>
<evidence type="ECO:0000256" key="7">
    <source>
        <dbReference type="ARBA" id="ARBA00022755"/>
    </source>
</evidence>
<dbReference type="Proteomes" id="UP000767854">
    <property type="component" value="Unassembled WGS sequence"/>
</dbReference>
<evidence type="ECO:0000256" key="2">
    <source>
        <dbReference type="ARBA" id="ARBA00001946"/>
    </source>
</evidence>
<accession>A0ABS2MSG1</accession>
<dbReference type="GO" id="GO:0004637">
    <property type="term" value="F:phosphoribosylamine-glycine ligase activity"/>
    <property type="evidence" value="ECO:0007669"/>
    <property type="project" value="UniProtKB-EC"/>
</dbReference>
<dbReference type="InterPro" id="IPR016185">
    <property type="entry name" value="PreATP-grasp_dom_sf"/>
</dbReference>
<evidence type="ECO:0000256" key="13">
    <source>
        <dbReference type="PROSITE-ProRule" id="PRU00409"/>
    </source>
</evidence>
<comment type="cofactor">
    <cofactor evidence="1">
        <name>Mn(2+)</name>
        <dbReference type="ChEBI" id="CHEBI:29035"/>
    </cofactor>
</comment>
<evidence type="ECO:0000259" key="14">
    <source>
        <dbReference type="PROSITE" id="PS50975"/>
    </source>
</evidence>
<evidence type="ECO:0000256" key="10">
    <source>
        <dbReference type="ARBA" id="ARBA00042242"/>
    </source>
</evidence>
<dbReference type="EC" id="6.3.4.13" evidence="4 12"/>
<dbReference type="NCBIfam" id="TIGR00877">
    <property type="entry name" value="purD"/>
    <property type="match status" value="1"/>
</dbReference>
<evidence type="ECO:0000256" key="4">
    <source>
        <dbReference type="ARBA" id="ARBA00013255"/>
    </source>
</evidence>
<evidence type="ECO:0000256" key="8">
    <source>
        <dbReference type="ARBA" id="ARBA00022840"/>
    </source>
</evidence>
<dbReference type="Gene3D" id="3.90.600.10">
    <property type="entry name" value="Phosphoribosylglycinamide synthetase, C-terminal domain"/>
    <property type="match status" value="1"/>
</dbReference>
<keyword evidence="16" id="KW-1185">Reference proteome</keyword>
<dbReference type="PROSITE" id="PS00184">
    <property type="entry name" value="GARS"/>
    <property type="match status" value="1"/>
</dbReference>
<keyword evidence="6 13" id="KW-0547">Nucleotide-binding</keyword>
<sequence>MKVLVIGSGAREHAIAWKLSQSKRKPKLYVAPGNPGISEIATCAPIEASDLKGLLKFALSEKIDLTIVGPEAPLVMGIVDLFEANGLKIFGPNQEAAQFEGSKCFTKDFLMKNKIPTAAYKVCETVEIAMDALSDFEYPVVIKADGLAAGKGVVIAENRQDAQRALKAIMEDKQFGNAGERVVLEAFLKGVEASVLCFCDGETILPMQVAQDYKKAFDGDLGLNTGGMGAYCPSRIVDADRMDKIKESVLIPFLKGLKDSKVSYKGILFVGLMIDEDEVNVLEFNVRFGDPETEVILPRLETDLLDVFEAVVEEKLSEVDLVYNETHTVGVILASGGYPEFYEKGIPIYGLEKCKNSLIFHAGTSWLGDDYVTSGGRVLCLVGQGQTHEIARKNAYLDASRIQFNGCFYRKDIGQ</sequence>
<evidence type="ECO:0000256" key="6">
    <source>
        <dbReference type="ARBA" id="ARBA00022741"/>
    </source>
</evidence>
<evidence type="ECO:0000256" key="3">
    <source>
        <dbReference type="ARBA" id="ARBA00005174"/>
    </source>
</evidence>
<keyword evidence="7 12" id="KW-0658">Purine biosynthesis</keyword>
<protein>
    <recommendedName>
        <fullName evidence="4 12">Phosphoribosylamine--glycine ligase</fullName>
        <ecNumber evidence="4 12">6.3.4.13</ecNumber>
    </recommendedName>
    <alternativeName>
        <fullName evidence="12">GARS</fullName>
    </alternativeName>
    <alternativeName>
        <fullName evidence="10 12">Glycinamide ribonucleotide synthetase</fullName>
    </alternativeName>
    <alternativeName>
        <fullName evidence="11 12">Phosphoribosylglycinamide synthetase</fullName>
    </alternativeName>
</protein>
<dbReference type="Gene3D" id="3.40.50.20">
    <property type="match status" value="1"/>
</dbReference>
<dbReference type="InterPro" id="IPR011761">
    <property type="entry name" value="ATP-grasp"/>
</dbReference>
<keyword evidence="8 13" id="KW-0067">ATP-binding</keyword>
<organism evidence="15 16">
    <name type="scientific">Fusibacter tunisiensis</name>
    <dbReference type="NCBI Taxonomy" id="1008308"/>
    <lineage>
        <taxon>Bacteria</taxon>
        <taxon>Bacillati</taxon>
        <taxon>Bacillota</taxon>
        <taxon>Clostridia</taxon>
        <taxon>Eubacteriales</taxon>
        <taxon>Eubacteriales Family XII. Incertae Sedis</taxon>
        <taxon>Fusibacter</taxon>
    </lineage>
</organism>
<dbReference type="InterPro" id="IPR000115">
    <property type="entry name" value="PRibGlycinamide_synth"/>
</dbReference>
<dbReference type="InterPro" id="IPR020562">
    <property type="entry name" value="PRibGlycinamide_synth_N"/>
</dbReference>
<dbReference type="HAMAP" id="MF_00138">
    <property type="entry name" value="GARS"/>
    <property type="match status" value="1"/>
</dbReference>
<dbReference type="SUPFAM" id="SSF52440">
    <property type="entry name" value="PreATP-grasp domain"/>
    <property type="match status" value="1"/>
</dbReference>
<reference evidence="15 16" key="1">
    <citation type="submission" date="2021-01" db="EMBL/GenBank/DDBJ databases">
        <title>Genomic Encyclopedia of Type Strains, Phase IV (KMG-IV): sequencing the most valuable type-strain genomes for metagenomic binning, comparative biology and taxonomic classification.</title>
        <authorList>
            <person name="Goeker M."/>
        </authorList>
    </citation>
    <scope>NUCLEOTIDE SEQUENCE [LARGE SCALE GENOMIC DNA]</scope>
    <source>
        <strain evidence="15 16">DSM 24436</strain>
    </source>
</reference>
<evidence type="ECO:0000256" key="12">
    <source>
        <dbReference type="HAMAP-Rule" id="MF_00138"/>
    </source>
</evidence>
<dbReference type="Pfam" id="PF01071">
    <property type="entry name" value="GARS_A"/>
    <property type="match status" value="1"/>
</dbReference>
<dbReference type="PANTHER" id="PTHR43472:SF1">
    <property type="entry name" value="PHOSPHORIBOSYLAMINE--GLYCINE LIGASE, CHLOROPLASTIC"/>
    <property type="match status" value="1"/>
</dbReference>
<comment type="similarity">
    <text evidence="9 12">Belongs to the GARS family.</text>
</comment>
<dbReference type="Pfam" id="PF02843">
    <property type="entry name" value="GARS_C"/>
    <property type="match status" value="1"/>
</dbReference>
<dbReference type="PROSITE" id="PS50975">
    <property type="entry name" value="ATP_GRASP"/>
    <property type="match status" value="1"/>
</dbReference>
<evidence type="ECO:0000256" key="11">
    <source>
        <dbReference type="ARBA" id="ARBA00042864"/>
    </source>
</evidence>
<dbReference type="SMART" id="SM01210">
    <property type="entry name" value="GARS_C"/>
    <property type="match status" value="1"/>
</dbReference>
<feature type="domain" description="ATP-grasp" evidence="14">
    <location>
        <begin position="107"/>
        <end position="313"/>
    </location>
</feature>
<dbReference type="EMBL" id="JAFBDT010000016">
    <property type="protein sequence ID" value="MBM7562339.1"/>
    <property type="molecule type" value="Genomic_DNA"/>
</dbReference>
<dbReference type="SUPFAM" id="SSF51246">
    <property type="entry name" value="Rudiment single hybrid motif"/>
    <property type="match status" value="1"/>
</dbReference>
<comment type="catalytic activity">
    <reaction evidence="12">
        <text>5-phospho-beta-D-ribosylamine + glycine + ATP = N(1)-(5-phospho-beta-D-ribosyl)glycinamide + ADP + phosphate + H(+)</text>
        <dbReference type="Rhea" id="RHEA:17453"/>
        <dbReference type="ChEBI" id="CHEBI:15378"/>
        <dbReference type="ChEBI" id="CHEBI:30616"/>
        <dbReference type="ChEBI" id="CHEBI:43474"/>
        <dbReference type="ChEBI" id="CHEBI:57305"/>
        <dbReference type="ChEBI" id="CHEBI:58681"/>
        <dbReference type="ChEBI" id="CHEBI:143788"/>
        <dbReference type="ChEBI" id="CHEBI:456216"/>
        <dbReference type="EC" id="6.3.4.13"/>
    </reaction>
</comment>